<evidence type="ECO:0000256" key="8">
    <source>
        <dbReference type="ARBA" id="ARBA00023264"/>
    </source>
</evidence>
<evidence type="ECO:0000256" key="2">
    <source>
        <dbReference type="ARBA" id="ARBA00010101"/>
    </source>
</evidence>
<evidence type="ECO:0000313" key="16">
    <source>
        <dbReference type="Proteomes" id="UP000053201"/>
    </source>
</evidence>
<keyword evidence="3" id="KW-0444">Lipid biosynthesis</keyword>
<accession>A0A0L0H594</accession>
<dbReference type="FunCoup" id="A0A0L0H594">
    <property type="interactions" value="429"/>
</dbReference>
<dbReference type="GO" id="GO:0004306">
    <property type="term" value="F:ethanolamine-phosphate cytidylyltransferase activity"/>
    <property type="evidence" value="ECO:0007669"/>
    <property type="project" value="UniProtKB-EC"/>
</dbReference>
<keyword evidence="6" id="KW-0443">Lipid metabolism</keyword>
<feature type="compositionally biased region" description="Polar residues" evidence="13">
    <location>
        <begin position="164"/>
        <end position="182"/>
    </location>
</feature>
<evidence type="ECO:0000256" key="4">
    <source>
        <dbReference type="ARBA" id="ARBA00022679"/>
    </source>
</evidence>
<dbReference type="STRING" id="645134.A0A0L0H594"/>
<evidence type="ECO:0000256" key="13">
    <source>
        <dbReference type="SAM" id="MobiDB-lite"/>
    </source>
</evidence>
<feature type="region of interest" description="Disordered" evidence="13">
    <location>
        <begin position="158"/>
        <end position="182"/>
    </location>
</feature>
<dbReference type="eggNOG" id="KOG2803">
    <property type="taxonomic scope" value="Eukaryota"/>
</dbReference>
<dbReference type="GeneID" id="27691073"/>
<dbReference type="CDD" id="cd02174">
    <property type="entry name" value="CCT"/>
    <property type="match status" value="1"/>
</dbReference>
<feature type="domain" description="Cytidyltransferase-like" evidence="14">
    <location>
        <begin position="19"/>
        <end position="142"/>
    </location>
</feature>
<comment type="pathway">
    <text evidence="1">Lipid metabolism.</text>
</comment>
<dbReference type="InterPro" id="IPR004821">
    <property type="entry name" value="Cyt_trans-like"/>
</dbReference>
<evidence type="ECO:0000256" key="5">
    <source>
        <dbReference type="ARBA" id="ARBA00022695"/>
    </source>
</evidence>
<dbReference type="SUPFAM" id="SSF52374">
    <property type="entry name" value="Nucleotidylyl transferase"/>
    <property type="match status" value="2"/>
</dbReference>
<dbReference type="PANTHER" id="PTHR45780">
    <property type="entry name" value="ETHANOLAMINE-PHOSPHATE CYTIDYLYLTRANSFERASE"/>
    <property type="match status" value="1"/>
</dbReference>
<evidence type="ECO:0000256" key="10">
    <source>
        <dbReference type="ARBA" id="ARBA00024221"/>
    </source>
</evidence>
<dbReference type="AlphaFoldDB" id="A0A0L0H594"/>
<keyword evidence="7" id="KW-0594">Phospholipid biosynthesis</keyword>
<dbReference type="InParanoid" id="A0A0L0H594"/>
<dbReference type="VEuPathDB" id="FungiDB:SPPG_07887"/>
<dbReference type="OrthoDB" id="40021at2759"/>
<keyword evidence="4" id="KW-0808">Transferase</keyword>
<dbReference type="GO" id="GO:0006646">
    <property type="term" value="P:phosphatidylethanolamine biosynthetic process"/>
    <property type="evidence" value="ECO:0007669"/>
    <property type="project" value="UniProtKB-UniPathway"/>
</dbReference>
<keyword evidence="16" id="KW-1185">Reference proteome</keyword>
<dbReference type="OMA" id="QCKYINA"/>
<dbReference type="Gene3D" id="3.40.50.620">
    <property type="entry name" value="HUPs"/>
    <property type="match status" value="2"/>
</dbReference>
<evidence type="ECO:0000256" key="7">
    <source>
        <dbReference type="ARBA" id="ARBA00023209"/>
    </source>
</evidence>
<dbReference type="InterPro" id="IPR014729">
    <property type="entry name" value="Rossmann-like_a/b/a_fold"/>
</dbReference>
<name>A0A0L0H594_SPIPD</name>
<evidence type="ECO:0000256" key="12">
    <source>
        <dbReference type="SAM" id="Coils"/>
    </source>
</evidence>
<feature type="coiled-coil region" evidence="12">
    <location>
        <begin position="353"/>
        <end position="380"/>
    </location>
</feature>
<dbReference type="PANTHER" id="PTHR45780:SF2">
    <property type="entry name" value="ETHANOLAMINE-PHOSPHATE CYTIDYLYLTRANSFERASE"/>
    <property type="match status" value="1"/>
</dbReference>
<dbReference type="UniPathway" id="UPA00558">
    <property type="reaction ID" value="UER00742"/>
</dbReference>
<keyword evidence="5" id="KW-0548">Nucleotidyltransferase</keyword>
<dbReference type="EC" id="2.7.7.14" evidence="10"/>
<dbReference type="GO" id="GO:0005737">
    <property type="term" value="C:cytoplasm"/>
    <property type="evidence" value="ECO:0007669"/>
    <property type="project" value="TreeGrafter"/>
</dbReference>
<protein>
    <recommendedName>
        <fullName evidence="10">ethanolamine-phosphate cytidylyltransferase</fullName>
        <ecNumber evidence="10">2.7.7.14</ecNumber>
    </recommendedName>
    <alternativeName>
        <fullName evidence="11">CTP:phosphoethanolamine cytidylyltransferase</fullName>
    </alternativeName>
</protein>
<dbReference type="InterPro" id="IPR044608">
    <property type="entry name" value="Ect1/PCYT2"/>
</dbReference>
<evidence type="ECO:0000256" key="6">
    <source>
        <dbReference type="ARBA" id="ARBA00023098"/>
    </source>
</evidence>
<comment type="similarity">
    <text evidence="2">Belongs to the cytidylyltransferase family.</text>
</comment>
<dbReference type="Pfam" id="PF01467">
    <property type="entry name" value="CTP_transf_like"/>
    <property type="match status" value="2"/>
</dbReference>
<evidence type="ECO:0000256" key="3">
    <source>
        <dbReference type="ARBA" id="ARBA00022516"/>
    </source>
</evidence>
<comment type="pathway">
    <text evidence="9">Phospholipid metabolism; phosphatidylethanolamine biosynthesis; phosphatidylethanolamine from ethanolamine: step 2/3.</text>
</comment>
<dbReference type="EMBL" id="KQ257467">
    <property type="protein sequence ID" value="KNC96675.1"/>
    <property type="molecule type" value="Genomic_DNA"/>
</dbReference>
<reference evidence="15 16" key="1">
    <citation type="submission" date="2009-08" db="EMBL/GenBank/DDBJ databases">
        <title>The Genome Sequence of Spizellomyces punctatus strain DAOM BR117.</title>
        <authorList>
            <consortium name="The Broad Institute Genome Sequencing Platform"/>
            <person name="Russ C."/>
            <person name="Cuomo C."/>
            <person name="Shea T."/>
            <person name="Young S.K."/>
            <person name="Zeng Q."/>
            <person name="Koehrsen M."/>
            <person name="Haas B."/>
            <person name="Borodovsky M."/>
            <person name="Guigo R."/>
            <person name="Alvarado L."/>
            <person name="Berlin A."/>
            <person name="Bochicchio J."/>
            <person name="Borenstein D."/>
            <person name="Chapman S."/>
            <person name="Chen Z."/>
            <person name="Engels R."/>
            <person name="Freedman E."/>
            <person name="Gellesch M."/>
            <person name="Goldberg J."/>
            <person name="Griggs A."/>
            <person name="Gujja S."/>
            <person name="Heiman D."/>
            <person name="Hepburn T."/>
            <person name="Howarth C."/>
            <person name="Jen D."/>
            <person name="Larson L."/>
            <person name="Lewis B."/>
            <person name="Mehta T."/>
            <person name="Park D."/>
            <person name="Pearson M."/>
            <person name="Roberts A."/>
            <person name="Saif S."/>
            <person name="Shenoy N."/>
            <person name="Sisk P."/>
            <person name="Stolte C."/>
            <person name="Sykes S."/>
            <person name="Thomson T."/>
            <person name="Walk T."/>
            <person name="White J."/>
            <person name="Yandava C."/>
            <person name="Burger G."/>
            <person name="Gray M.W."/>
            <person name="Holland P.W.H."/>
            <person name="King N."/>
            <person name="Lang F.B.F."/>
            <person name="Roger A.J."/>
            <person name="Ruiz-Trillo I."/>
            <person name="Lander E."/>
            <person name="Nusbaum C."/>
        </authorList>
    </citation>
    <scope>NUCLEOTIDE SEQUENCE [LARGE SCALE GENOMIC DNA]</scope>
    <source>
        <strain evidence="15 16">DAOM BR117</strain>
    </source>
</reference>
<proteinExistence type="inferred from homology"/>
<keyword evidence="12" id="KW-0175">Coiled coil</keyword>
<dbReference type="CDD" id="cd02173">
    <property type="entry name" value="ECT"/>
    <property type="match status" value="1"/>
</dbReference>
<evidence type="ECO:0000313" key="15">
    <source>
        <dbReference type="EMBL" id="KNC96675.1"/>
    </source>
</evidence>
<dbReference type="RefSeq" id="XP_016604715.1">
    <property type="nucleotide sequence ID" value="XM_016756037.1"/>
</dbReference>
<evidence type="ECO:0000259" key="14">
    <source>
        <dbReference type="Pfam" id="PF01467"/>
    </source>
</evidence>
<evidence type="ECO:0000256" key="11">
    <source>
        <dbReference type="ARBA" id="ARBA00031473"/>
    </source>
</evidence>
<organism evidence="15 16">
    <name type="scientific">Spizellomyces punctatus (strain DAOM BR117)</name>
    <dbReference type="NCBI Taxonomy" id="645134"/>
    <lineage>
        <taxon>Eukaryota</taxon>
        <taxon>Fungi</taxon>
        <taxon>Fungi incertae sedis</taxon>
        <taxon>Chytridiomycota</taxon>
        <taxon>Chytridiomycota incertae sedis</taxon>
        <taxon>Chytridiomycetes</taxon>
        <taxon>Spizellomycetales</taxon>
        <taxon>Spizellomycetaceae</taxon>
        <taxon>Spizellomyces</taxon>
    </lineage>
</organism>
<dbReference type="InterPro" id="IPR041723">
    <property type="entry name" value="CCT"/>
</dbReference>
<dbReference type="Proteomes" id="UP000053201">
    <property type="component" value="Unassembled WGS sequence"/>
</dbReference>
<evidence type="ECO:0000256" key="1">
    <source>
        <dbReference type="ARBA" id="ARBA00005189"/>
    </source>
</evidence>
<evidence type="ECO:0000256" key="9">
    <source>
        <dbReference type="ARBA" id="ARBA00024191"/>
    </source>
</evidence>
<sequence>MANERDVGNGERKPVRIWVDGCFDMMHYGHANALRQAKAFGDYLVVGVHSDAEIEKHKGPTVMKEDERYAAVAACKWVDEVVKDAPYFTNVDMLDKYECDFCVHGDDITTLADGTDCYQAVKDAGRYKECKRTQGVSTTELVGRMLLMSTEHLRRRPSIGADSNAENLDNFSAGSSQSQPTTAISHFLPTTRRIVQFSEGREPKPGDKVVYVDGGFDLFHVGHIEFLKKAKELGDYLLVGVHDDRSVHAVKGSNYPIMNLHERVLSVLACRYVDEVIIGAPYSVTKDVLEKVYNVGVVVHGSSAIDLDVDGSDPYRLPKELGIFVQIESPKVGLTTDSIVNRIIEHRKIFEARNRRKAEKAILEAKMEEEERRKTAANIELHQDSVR</sequence>
<dbReference type="NCBIfam" id="TIGR00125">
    <property type="entry name" value="cyt_tran_rel"/>
    <property type="match status" value="2"/>
</dbReference>
<feature type="domain" description="Cytidyltransferase-like" evidence="14">
    <location>
        <begin position="212"/>
        <end position="304"/>
    </location>
</feature>
<keyword evidence="8" id="KW-1208">Phospholipid metabolism</keyword>
<gene>
    <name evidence="15" type="ORF">SPPG_07887</name>
</gene>